<evidence type="ECO:0000313" key="1">
    <source>
        <dbReference type="EMBL" id="RKD31967.1"/>
    </source>
</evidence>
<gene>
    <name evidence="1" type="ORF">BET03_11865</name>
</gene>
<proteinExistence type="predicted"/>
<sequence>MFGYIMPYKDELKVREYRVFKGYYCGLCKTLGREFNQIVRLGLNYDLTFLALLLSSLENKRDKLKGEACISNPFKKKTIIQQNNSLKYTSYISVILIYFKLIDDWRDEKSIPSLLASIPYILPVKKAKKTYEDKYDIIKHYLNQLIKLEKNNCEVIDESANTFAKIMEEIAVAPFIIDEKEIRILKWLGYNMGRWIYILDAFNDIEKDIKEKNYNPILLQYKYNKSEDIEEFKSRIRDSIEFTLTFTLDNIAKSFELLDIKQNKEIIENIIYIGTRHKMNKILRKGVVINEKSL</sequence>
<dbReference type="InterPro" id="IPR043740">
    <property type="entry name" value="DUF5685"/>
</dbReference>
<evidence type="ECO:0000313" key="2">
    <source>
        <dbReference type="Proteomes" id="UP000284177"/>
    </source>
</evidence>
<comment type="caution">
    <text evidence="1">The sequence shown here is derived from an EMBL/GenBank/DDBJ whole genome shotgun (WGS) entry which is preliminary data.</text>
</comment>
<keyword evidence="2" id="KW-1185">Reference proteome</keyword>
<accession>A0A419T354</accession>
<organism evidence="1 2">
    <name type="scientific">Thermohalobacter berrensis</name>
    <dbReference type="NCBI Taxonomy" id="99594"/>
    <lineage>
        <taxon>Bacteria</taxon>
        <taxon>Bacillati</taxon>
        <taxon>Bacillota</taxon>
        <taxon>Tissierellia</taxon>
        <taxon>Tissierellales</taxon>
        <taxon>Thermohalobacteraceae</taxon>
        <taxon>Thermohalobacter</taxon>
    </lineage>
</organism>
<name>A0A419T354_9FIRM</name>
<dbReference type="Proteomes" id="UP000284177">
    <property type="component" value="Unassembled WGS sequence"/>
</dbReference>
<protein>
    <submittedName>
        <fullName evidence="1">Uncharacterized protein</fullName>
    </submittedName>
</protein>
<dbReference type="OrthoDB" id="1722540at2"/>
<reference evidence="1 2" key="1">
    <citation type="submission" date="2016-08" db="EMBL/GenBank/DDBJ databases">
        <title>Novel Firmicutes and Novel Genomes.</title>
        <authorList>
            <person name="Poppleton D.I."/>
            <person name="Gribaldo S."/>
        </authorList>
    </citation>
    <scope>NUCLEOTIDE SEQUENCE [LARGE SCALE GENOMIC DNA]</scope>
    <source>
        <strain evidence="1 2">CTT3</strain>
    </source>
</reference>
<dbReference type="Pfam" id="PF18937">
    <property type="entry name" value="DUF5685"/>
    <property type="match status" value="1"/>
</dbReference>
<dbReference type="AlphaFoldDB" id="A0A419T354"/>
<dbReference type="EMBL" id="MCIB01000014">
    <property type="protein sequence ID" value="RKD31967.1"/>
    <property type="molecule type" value="Genomic_DNA"/>
</dbReference>